<dbReference type="SUPFAM" id="SSF55729">
    <property type="entry name" value="Acyl-CoA N-acyltransferases (Nat)"/>
    <property type="match status" value="1"/>
</dbReference>
<evidence type="ECO:0000256" key="4">
    <source>
        <dbReference type="ARBA" id="ARBA00023315"/>
    </source>
</evidence>
<keyword evidence="4 7" id="KW-0012">Acyltransferase</keyword>
<proteinExistence type="inferred from homology"/>
<dbReference type="AlphaFoldDB" id="A0A9Q2D1E8"/>
<dbReference type="InterPro" id="IPR000182">
    <property type="entry name" value="GNAT_dom"/>
</dbReference>
<protein>
    <recommendedName>
        <fullName evidence="5">[Ribosomal protein bS18]-alanine N-acetyltransferase</fullName>
        <ecNumber evidence="5">2.3.1.266</ecNumber>
    </recommendedName>
</protein>
<evidence type="ECO:0000256" key="3">
    <source>
        <dbReference type="ARBA" id="ARBA00022679"/>
    </source>
</evidence>
<dbReference type="Proteomes" id="UP000579136">
    <property type="component" value="Unassembled WGS sequence"/>
</dbReference>
<comment type="subcellular location">
    <subcellularLocation>
        <location evidence="5">Cytoplasm</location>
    </subcellularLocation>
</comment>
<sequence length="154" mass="17855">MAKESVNIRKMEPKDILDVQHIEIVSFVDSPWTKETYVHEIHKNQFAHYFVLEKNNNVIGYIGVWIVIDDAQITTIAIKPEERGNGYASQLMDFIIDYCQPSVKQLSLEVNVNNENAIHLYESKGFIYGGIRKDYYGIGKDAHVMWVRLDGEKY</sequence>
<feature type="domain" description="N-acetyltransferase" evidence="6">
    <location>
        <begin position="6"/>
        <end position="150"/>
    </location>
</feature>
<keyword evidence="2 5" id="KW-0963">Cytoplasm</keyword>
<dbReference type="Gene3D" id="3.40.630.30">
    <property type="match status" value="1"/>
</dbReference>
<evidence type="ECO:0000313" key="8">
    <source>
        <dbReference type="Proteomes" id="UP000579136"/>
    </source>
</evidence>
<organism evidence="7 8">
    <name type="scientific">Nosocomiicoccus ampullae</name>
    <dbReference type="NCBI Taxonomy" id="489910"/>
    <lineage>
        <taxon>Bacteria</taxon>
        <taxon>Bacillati</taxon>
        <taxon>Bacillota</taxon>
        <taxon>Bacilli</taxon>
        <taxon>Bacillales</taxon>
        <taxon>Staphylococcaceae</taxon>
        <taxon>Nosocomiicoccus</taxon>
    </lineage>
</organism>
<comment type="caution">
    <text evidence="7">The sequence shown here is derived from an EMBL/GenBank/DDBJ whole genome shotgun (WGS) entry which is preliminary data.</text>
</comment>
<comment type="similarity">
    <text evidence="1 5">Belongs to the acetyltransferase family. RimI subfamily.</text>
</comment>
<keyword evidence="8" id="KW-1185">Reference proteome</keyword>
<evidence type="ECO:0000313" key="7">
    <source>
        <dbReference type="EMBL" id="MBB5176640.1"/>
    </source>
</evidence>
<dbReference type="NCBIfam" id="TIGR01575">
    <property type="entry name" value="rimI"/>
    <property type="match status" value="1"/>
</dbReference>
<name>A0A9Q2D1E8_9STAP</name>
<dbReference type="GO" id="GO:0008999">
    <property type="term" value="F:protein-N-terminal-alanine acetyltransferase activity"/>
    <property type="evidence" value="ECO:0007669"/>
    <property type="project" value="UniProtKB-EC"/>
</dbReference>
<evidence type="ECO:0000256" key="5">
    <source>
        <dbReference type="RuleBase" id="RU363094"/>
    </source>
</evidence>
<evidence type="ECO:0000256" key="1">
    <source>
        <dbReference type="ARBA" id="ARBA00005395"/>
    </source>
</evidence>
<dbReference type="RefSeq" id="WP_246562714.1">
    <property type="nucleotide sequence ID" value="NZ_CBCRYX010000012.1"/>
</dbReference>
<comment type="catalytic activity">
    <reaction evidence="5">
        <text>N-terminal L-alanyl-[ribosomal protein bS18] + acetyl-CoA = N-terminal N(alpha)-acetyl-L-alanyl-[ribosomal protein bS18] + CoA + H(+)</text>
        <dbReference type="Rhea" id="RHEA:43756"/>
        <dbReference type="Rhea" id="RHEA-COMP:10676"/>
        <dbReference type="Rhea" id="RHEA-COMP:10677"/>
        <dbReference type="ChEBI" id="CHEBI:15378"/>
        <dbReference type="ChEBI" id="CHEBI:57287"/>
        <dbReference type="ChEBI" id="CHEBI:57288"/>
        <dbReference type="ChEBI" id="CHEBI:64718"/>
        <dbReference type="ChEBI" id="CHEBI:83683"/>
        <dbReference type="EC" id="2.3.1.266"/>
    </reaction>
</comment>
<evidence type="ECO:0000259" key="6">
    <source>
        <dbReference type="PROSITE" id="PS51186"/>
    </source>
</evidence>
<dbReference type="CDD" id="cd04301">
    <property type="entry name" value="NAT_SF"/>
    <property type="match status" value="1"/>
</dbReference>
<dbReference type="PROSITE" id="PS51186">
    <property type="entry name" value="GNAT"/>
    <property type="match status" value="1"/>
</dbReference>
<comment type="function">
    <text evidence="5">Acetylates the N-terminal alanine of ribosomal protein bS18.</text>
</comment>
<gene>
    <name evidence="7" type="ORF">HNQ45_001529</name>
</gene>
<dbReference type="InterPro" id="IPR016181">
    <property type="entry name" value="Acyl_CoA_acyltransferase"/>
</dbReference>
<dbReference type="InterPro" id="IPR050680">
    <property type="entry name" value="YpeA/RimI_acetyltransf"/>
</dbReference>
<keyword evidence="3 7" id="KW-0808">Transferase</keyword>
<evidence type="ECO:0000256" key="2">
    <source>
        <dbReference type="ARBA" id="ARBA00022490"/>
    </source>
</evidence>
<dbReference type="GO" id="GO:0005737">
    <property type="term" value="C:cytoplasm"/>
    <property type="evidence" value="ECO:0007669"/>
    <property type="project" value="UniProtKB-SubCell"/>
</dbReference>
<dbReference type="PANTHER" id="PTHR43420">
    <property type="entry name" value="ACETYLTRANSFERASE"/>
    <property type="match status" value="1"/>
</dbReference>
<dbReference type="EMBL" id="JACHHF010000011">
    <property type="protein sequence ID" value="MBB5176640.1"/>
    <property type="molecule type" value="Genomic_DNA"/>
</dbReference>
<dbReference type="InterPro" id="IPR006464">
    <property type="entry name" value="AcTrfase_RimI/Ard1"/>
</dbReference>
<dbReference type="Pfam" id="PF00583">
    <property type="entry name" value="Acetyltransf_1"/>
    <property type="match status" value="1"/>
</dbReference>
<dbReference type="EC" id="2.3.1.266" evidence="5"/>
<accession>A0A9Q2D1E8</accession>
<reference evidence="7 8" key="1">
    <citation type="submission" date="2020-08" db="EMBL/GenBank/DDBJ databases">
        <title>Genomic Encyclopedia of Type Strains, Phase IV (KMG-IV): sequencing the most valuable type-strain genomes for metagenomic binning, comparative biology and taxonomic classification.</title>
        <authorList>
            <person name="Goeker M."/>
        </authorList>
    </citation>
    <scope>NUCLEOTIDE SEQUENCE [LARGE SCALE GENOMIC DNA]</scope>
    <source>
        <strain evidence="7 8">DSM 19163</strain>
    </source>
</reference>
<dbReference type="PANTHER" id="PTHR43420:SF44">
    <property type="entry name" value="ACETYLTRANSFERASE YPEA"/>
    <property type="match status" value="1"/>
</dbReference>